<dbReference type="Proteomes" id="UP000281955">
    <property type="component" value="Unassembled WGS sequence"/>
</dbReference>
<sequence length="535" mass="56482">MSRHGTDAQDEQDARDAAVAEQALAPGGDDWTEPPPERLVRPAGAGTGDFSGHVRRGVQWAAIDQVFQQVFRIALTVVLTRLTAPSEFGLISLGFLVTAAASWITDLGLGPALVQRTDLTRAHVRTAISATFAFGLLLAGATCALAVPAGELFDQRRLPLVLVVLSVNFPLKGLLGIPRDMIRRELRFREFALGAGIGVVGSAALAVCLAVAGAGVWALVAYSVGESAIVLVAYGVIAGRLGLVDWRPGFDRAALRDLMGFGASVSAFKLVYYLQTSIDNFLVGKFLGATDLGYYSTAYRVMLYPIQRVADVIATVAMPAFSSVQDDVRLLREGFLRGQQAICLVCFPASVGISVSAPLLIPLLLGDAWSPAVTTVQILALSGPRLAVNRLSGSVFQAVGRPQLDLVLGSIALAVFTVGFVCAIPFGITGMAVAYTVVGALWVPLPQWKIAEILEMSFWRTVQGLWPIATATAVMAGAAELVLQLTEDRVPDWVALAAVIAAGAVAYAATLLVVARPLLATAAGDLVHRKRRVSS</sequence>
<feature type="transmembrane region" description="Helical" evidence="8">
    <location>
        <begin position="228"/>
        <end position="246"/>
    </location>
</feature>
<dbReference type="InParanoid" id="A0A420XV63"/>
<name>A0A420XV63_9ACTN</name>
<accession>A0A420XV63</accession>
<keyword evidence="5 8" id="KW-1133">Transmembrane helix</keyword>
<evidence type="ECO:0000256" key="3">
    <source>
        <dbReference type="ARBA" id="ARBA00022475"/>
    </source>
</evidence>
<evidence type="ECO:0000256" key="6">
    <source>
        <dbReference type="ARBA" id="ARBA00023136"/>
    </source>
</evidence>
<evidence type="ECO:0000313" key="9">
    <source>
        <dbReference type="EMBL" id="RKS80735.1"/>
    </source>
</evidence>
<comment type="subcellular location">
    <subcellularLocation>
        <location evidence="1">Cell membrane</location>
        <topology evidence="1">Multi-pass membrane protein</topology>
    </subcellularLocation>
</comment>
<dbReference type="EMBL" id="RBWV01000002">
    <property type="protein sequence ID" value="RKS80735.1"/>
    <property type="molecule type" value="Genomic_DNA"/>
</dbReference>
<feature type="transmembrane region" description="Helical" evidence="8">
    <location>
        <begin position="88"/>
        <end position="114"/>
    </location>
</feature>
<organism evidence="9 10">
    <name type="scientific">Motilibacter peucedani</name>
    <dbReference type="NCBI Taxonomy" id="598650"/>
    <lineage>
        <taxon>Bacteria</taxon>
        <taxon>Bacillati</taxon>
        <taxon>Actinomycetota</taxon>
        <taxon>Actinomycetes</taxon>
        <taxon>Motilibacterales</taxon>
        <taxon>Motilibacteraceae</taxon>
        <taxon>Motilibacter</taxon>
    </lineage>
</organism>
<feature type="transmembrane region" description="Helical" evidence="8">
    <location>
        <begin position="464"/>
        <end position="483"/>
    </location>
</feature>
<feature type="region of interest" description="Disordered" evidence="7">
    <location>
        <begin position="1"/>
        <end position="46"/>
    </location>
</feature>
<evidence type="ECO:0000256" key="8">
    <source>
        <dbReference type="SAM" id="Phobius"/>
    </source>
</evidence>
<comment type="caution">
    <text evidence="9">The sequence shown here is derived from an EMBL/GenBank/DDBJ whole genome shotgun (WGS) entry which is preliminary data.</text>
</comment>
<feature type="transmembrane region" description="Helical" evidence="8">
    <location>
        <begin position="411"/>
        <end position="443"/>
    </location>
</feature>
<reference evidence="9 10" key="1">
    <citation type="submission" date="2018-10" db="EMBL/GenBank/DDBJ databases">
        <title>Genomic Encyclopedia of Archaeal and Bacterial Type Strains, Phase II (KMG-II): from individual species to whole genera.</title>
        <authorList>
            <person name="Goeker M."/>
        </authorList>
    </citation>
    <scope>NUCLEOTIDE SEQUENCE [LARGE SCALE GENOMIC DNA]</scope>
    <source>
        <strain evidence="9 10">RP-AC37</strain>
    </source>
</reference>
<keyword evidence="4 8" id="KW-0812">Transmembrane</keyword>
<evidence type="ECO:0000256" key="2">
    <source>
        <dbReference type="ARBA" id="ARBA00007430"/>
    </source>
</evidence>
<feature type="transmembrane region" description="Helical" evidence="8">
    <location>
        <begin position="495"/>
        <end position="519"/>
    </location>
</feature>
<dbReference type="PANTHER" id="PTHR30250">
    <property type="entry name" value="PST FAMILY PREDICTED COLANIC ACID TRANSPORTER"/>
    <property type="match status" value="1"/>
</dbReference>
<evidence type="ECO:0000256" key="1">
    <source>
        <dbReference type="ARBA" id="ARBA00004651"/>
    </source>
</evidence>
<feature type="compositionally biased region" description="Basic and acidic residues" evidence="7">
    <location>
        <begin position="1"/>
        <end position="18"/>
    </location>
</feature>
<gene>
    <name evidence="9" type="ORF">CLV35_0203</name>
</gene>
<dbReference type="InterPro" id="IPR050833">
    <property type="entry name" value="Poly_Biosynth_Transport"/>
</dbReference>
<feature type="transmembrane region" description="Helical" evidence="8">
    <location>
        <begin position="191"/>
        <end position="222"/>
    </location>
</feature>
<evidence type="ECO:0000313" key="10">
    <source>
        <dbReference type="Proteomes" id="UP000281955"/>
    </source>
</evidence>
<dbReference type="GO" id="GO:0005886">
    <property type="term" value="C:plasma membrane"/>
    <property type="evidence" value="ECO:0007669"/>
    <property type="project" value="UniProtKB-SubCell"/>
</dbReference>
<dbReference type="RefSeq" id="WP_183061559.1">
    <property type="nucleotide sequence ID" value="NZ_RBWV01000002.1"/>
</dbReference>
<dbReference type="AlphaFoldDB" id="A0A420XV63"/>
<keyword evidence="3" id="KW-1003">Cell membrane</keyword>
<evidence type="ECO:0000256" key="7">
    <source>
        <dbReference type="SAM" id="MobiDB-lite"/>
    </source>
</evidence>
<evidence type="ECO:0000256" key="4">
    <source>
        <dbReference type="ARBA" id="ARBA00022692"/>
    </source>
</evidence>
<feature type="transmembrane region" description="Helical" evidence="8">
    <location>
        <begin position="126"/>
        <end position="147"/>
    </location>
</feature>
<proteinExistence type="inferred from homology"/>
<evidence type="ECO:0000256" key="5">
    <source>
        <dbReference type="ARBA" id="ARBA00022989"/>
    </source>
</evidence>
<dbReference type="PANTHER" id="PTHR30250:SF10">
    <property type="entry name" value="LIPOPOLYSACCHARIDE BIOSYNTHESIS PROTEIN WZXC"/>
    <property type="match status" value="1"/>
</dbReference>
<protein>
    <submittedName>
        <fullName evidence="9">PST family polysaccharide transporter</fullName>
    </submittedName>
</protein>
<feature type="transmembrane region" description="Helical" evidence="8">
    <location>
        <begin position="159"/>
        <end position="179"/>
    </location>
</feature>
<keyword evidence="6 8" id="KW-0472">Membrane</keyword>
<dbReference type="CDD" id="cd13127">
    <property type="entry name" value="MATE_tuaB_like"/>
    <property type="match status" value="1"/>
</dbReference>
<dbReference type="Pfam" id="PF13440">
    <property type="entry name" value="Polysacc_synt_3"/>
    <property type="match status" value="1"/>
</dbReference>
<comment type="similarity">
    <text evidence="2">Belongs to the polysaccharide synthase family.</text>
</comment>
<keyword evidence="10" id="KW-1185">Reference proteome</keyword>
<feature type="transmembrane region" description="Helical" evidence="8">
    <location>
        <begin position="342"/>
        <end position="365"/>
    </location>
</feature>